<comment type="caution">
    <text evidence="1">The sequence shown here is derived from an EMBL/GenBank/DDBJ whole genome shotgun (WGS) entry which is preliminary data.</text>
</comment>
<reference evidence="1" key="1">
    <citation type="submission" date="2022-04" db="EMBL/GenBank/DDBJ databases">
        <title>Genome of the entomopathogenic fungus Entomophthora muscae.</title>
        <authorList>
            <person name="Elya C."/>
            <person name="Lovett B.R."/>
            <person name="Lee E."/>
            <person name="Macias A.M."/>
            <person name="Hajek A.E."/>
            <person name="De Bivort B.L."/>
            <person name="Kasson M.T."/>
            <person name="De Fine Licht H.H."/>
            <person name="Stajich J.E."/>
        </authorList>
    </citation>
    <scope>NUCLEOTIDE SEQUENCE</scope>
    <source>
        <strain evidence="1">Berkeley</strain>
    </source>
</reference>
<dbReference type="EMBL" id="QTSX02005562">
    <property type="protein sequence ID" value="KAJ9059662.1"/>
    <property type="molecule type" value="Genomic_DNA"/>
</dbReference>
<accession>A0ACC2SB76</accession>
<organism evidence="1 2">
    <name type="scientific">Entomophthora muscae</name>
    <dbReference type="NCBI Taxonomy" id="34485"/>
    <lineage>
        <taxon>Eukaryota</taxon>
        <taxon>Fungi</taxon>
        <taxon>Fungi incertae sedis</taxon>
        <taxon>Zoopagomycota</taxon>
        <taxon>Entomophthoromycotina</taxon>
        <taxon>Entomophthoromycetes</taxon>
        <taxon>Entomophthorales</taxon>
        <taxon>Entomophthoraceae</taxon>
        <taxon>Entomophthora</taxon>
    </lineage>
</organism>
<protein>
    <submittedName>
        <fullName evidence="1">Uncharacterized protein</fullName>
    </submittedName>
</protein>
<name>A0ACC2SB76_9FUNG</name>
<dbReference type="Proteomes" id="UP001165960">
    <property type="component" value="Unassembled WGS sequence"/>
</dbReference>
<gene>
    <name evidence="1" type="ORF">DSO57_1039133</name>
</gene>
<proteinExistence type="predicted"/>
<keyword evidence="2" id="KW-1185">Reference proteome</keyword>
<evidence type="ECO:0000313" key="2">
    <source>
        <dbReference type="Proteomes" id="UP001165960"/>
    </source>
</evidence>
<evidence type="ECO:0000313" key="1">
    <source>
        <dbReference type="EMBL" id="KAJ9059662.1"/>
    </source>
</evidence>
<sequence>MIFANSAALVLAAGKDDKSSVSQASSTTTMSSAVVIAQPTPSRERQDVDPAILASLSHTKSRSVILHTPDPSTKTVTWDDYDPPSNTTSAKSTATTSHPTPVFVSFAFIAALFLC</sequence>